<feature type="region of interest" description="Disordered" evidence="2">
    <location>
        <begin position="501"/>
        <end position="521"/>
    </location>
</feature>
<protein>
    <submittedName>
        <fullName evidence="4">Uncharacterized protein</fullName>
    </submittedName>
</protein>
<dbReference type="InterPro" id="IPR029005">
    <property type="entry name" value="LIM-bd/SEUSS"/>
</dbReference>
<feature type="signal peptide" evidence="3">
    <location>
        <begin position="1"/>
        <end position="19"/>
    </location>
</feature>
<evidence type="ECO:0000256" key="3">
    <source>
        <dbReference type="SAM" id="SignalP"/>
    </source>
</evidence>
<feature type="region of interest" description="Disordered" evidence="2">
    <location>
        <begin position="606"/>
        <end position="629"/>
    </location>
</feature>
<keyword evidence="5" id="KW-1185">Reference proteome</keyword>
<evidence type="ECO:0000313" key="5">
    <source>
        <dbReference type="Proteomes" id="UP001497522"/>
    </source>
</evidence>
<organism evidence="4 5">
    <name type="scientific">Sphagnum jensenii</name>
    <dbReference type="NCBI Taxonomy" id="128206"/>
    <lineage>
        <taxon>Eukaryota</taxon>
        <taxon>Viridiplantae</taxon>
        <taxon>Streptophyta</taxon>
        <taxon>Embryophyta</taxon>
        <taxon>Bryophyta</taxon>
        <taxon>Sphagnophytina</taxon>
        <taxon>Sphagnopsida</taxon>
        <taxon>Sphagnales</taxon>
        <taxon>Sphagnaceae</taxon>
        <taxon>Sphagnum</taxon>
    </lineage>
</organism>
<sequence length="723" mass="79414">MRCKCSLLGVFVLTAHCTAMYRSKIVCFVAQAQAQVVQAQAQAQAAQAQAQAQALSQAHAQAQATNQRAALQHAVASQAAMMQARQAQQAGVGSQQVMYHSNQQQSFQPAQAQAFQWVLTKGFHHVANGLQLTGAAQQMFAQMQPRLQNQVLQGLKLGGRQLLHTPGSGVRDMSGSAADDTFWSPMSATLASKCNQVIMRYIQEQRNRPHDNDISFWMNLVHNFFEPGALKRWCLSSYSTSPVGRHAQGLFPMEFWFCNLCGVQPGRGFESSTDVLPRLFKIKYDSGLLDELLYLDLAQEKYVLPSGKMVLEYADAVHESIFQELRVVCYGRLRVTFSPSFKIQAWEFCTKNHEEVVPCKNLLEQAQQLASLVIEAEQENFDKSMENLTKHCNDFTSTARQLAVKLDAPMVNDLGFSKRYVRCLQISEVVNSMKDLISFERKTGLGPIESLAGFPSARKLQQEGLLSNLPAQPSLTQMINHLTQGSPHPSQVSYVHQSGHLPHVQPNMQQTPSGQQSAPSVQGNLLNQLQPPALPQVHREPSMAKLAQFSNLRGQMEARNYGMVQPGQAFNSNQMQPPASPHLARNTSANQLQLQLDAQAISQLQGHASPGVVSGNTHSASPSPLSGNQMHLQQNHVQVLSQLQGQTGLSQISPPMQSGGQLSPNFNQLSQQAFHQTHAKQSVSQPSAQVHLQSHSLNQAGTGGQQSLPGTPQSEMSDLRSNT</sequence>
<evidence type="ECO:0000256" key="2">
    <source>
        <dbReference type="SAM" id="MobiDB-lite"/>
    </source>
</evidence>
<evidence type="ECO:0000256" key="1">
    <source>
        <dbReference type="SAM" id="Coils"/>
    </source>
</evidence>
<dbReference type="EMBL" id="OZ023705">
    <property type="protein sequence ID" value="CAK9874088.1"/>
    <property type="molecule type" value="Genomic_DNA"/>
</dbReference>
<feature type="compositionally biased region" description="Polar residues" evidence="2">
    <location>
        <begin position="614"/>
        <end position="629"/>
    </location>
</feature>
<keyword evidence="1" id="KW-0175">Coiled coil</keyword>
<keyword evidence="3" id="KW-0732">Signal</keyword>
<feature type="region of interest" description="Disordered" evidence="2">
    <location>
        <begin position="672"/>
        <end position="723"/>
    </location>
</feature>
<reference evidence="4" key="1">
    <citation type="submission" date="2024-03" db="EMBL/GenBank/DDBJ databases">
        <authorList>
            <consortium name="ELIXIR-Norway"/>
            <consortium name="Elixir Norway"/>
        </authorList>
    </citation>
    <scope>NUCLEOTIDE SEQUENCE</scope>
</reference>
<feature type="coiled-coil region" evidence="1">
    <location>
        <begin position="29"/>
        <end position="65"/>
    </location>
</feature>
<proteinExistence type="predicted"/>
<dbReference type="PANTHER" id="PTHR10378">
    <property type="entry name" value="LIM DOMAIN-BINDING PROTEIN"/>
    <property type="match status" value="1"/>
</dbReference>
<feature type="chain" id="PRO_5045669626" evidence="3">
    <location>
        <begin position="20"/>
        <end position="723"/>
    </location>
</feature>
<accession>A0ABP1BF97</accession>
<name>A0ABP1BF97_9BRYO</name>
<feature type="compositionally biased region" description="Polar residues" evidence="2">
    <location>
        <begin position="506"/>
        <end position="521"/>
    </location>
</feature>
<dbReference type="Proteomes" id="UP001497522">
    <property type="component" value="Chromosome 4"/>
</dbReference>
<evidence type="ECO:0000313" key="4">
    <source>
        <dbReference type="EMBL" id="CAK9874088.1"/>
    </source>
</evidence>
<dbReference type="Pfam" id="PF01803">
    <property type="entry name" value="LIM_bind"/>
    <property type="match status" value="1"/>
</dbReference>
<gene>
    <name evidence="4" type="ORF">CSSPJE1EN2_LOCUS16529</name>
</gene>